<feature type="region of interest" description="Disordered" evidence="14">
    <location>
        <begin position="1"/>
        <end position="39"/>
    </location>
</feature>
<dbReference type="Gene3D" id="3.30.40.10">
    <property type="entry name" value="Zinc/RING finger domain, C3HC4 (zinc finger)"/>
    <property type="match status" value="1"/>
</dbReference>
<dbReference type="SUPFAM" id="SSF57889">
    <property type="entry name" value="Cysteine-rich domain"/>
    <property type="match status" value="1"/>
</dbReference>
<protein>
    <recommendedName>
        <fullName evidence="11">General transcription and DNA repair factor IIH</fullName>
    </recommendedName>
</protein>
<evidence type="ECO:0000256" key="14">
    <source>
        <dbReference type="SAM" id="MobiDB-lite"/>
    </source>
</evidence>
<dbReference type="CDD" id="cd01453">
    <property type="entry name" value="vWA_transcription_factor_IIH_type"/>
    <property type="match status" value="1"/>
</dbReference>
<dbReference type="InterPro" id="IPR046349">
    <property type="entry name" value="C1-like_sf"/>
</dbReference>
<dbReference type="SMART" id="SM01047">
    <property type="entry name" value="C1_4"/>
    <property type="match status" value="1"/>
</dbReference>
<evidence type="ECO:0000256" key="9">
    <source>
        <dbReference type="ARBA" id="ARBA00023204"/>
    </source>
</evidence>
<dbReference type="PANTHER" id="PTHR12695:SF2">
    <property type="entry name" value="GENERAL TRANSCRIPTION FACTOR IIH SUBUNIT 2-RELATED"/>
    <property type="match status" value="1"/>
</dbReference>
<dbReference type="PANTHER" id="PTHR12695">
    <property type="entry name" value="GENERAL TRANSCRIPTION FACTOR IIH SUBUNIT 2"/>
    <property type="match status" value="1"/>
</dbReference>
<keyword evidence="7 11" id="KW-0805">Transcription regulation</keyword>
<keyword evidence="10 11" id="KW-0539">Nucleus</keyword>
<reference evidence="17" key="1">
    <citation type="journal article" date="2018" name="Nat. Microbiol.">
        <title>Leveraging single-cell genomics to expand the fungal tree of life.</title>
        <authorList>
            <person name="Ahrendt S.R."/>
            <person name="Quandt C.A."/>
            <person name="Ciobanu D."/>
            <person name="Clum A."/>
            <person name="Salamov A."/>
            <person name="Andreopoulos B."/>
            <person name="Cheng J.F."/>
            <person name="Woyke T."/>
            <person name="Pelin A."/>
            <person name="Henrissat B."/>
            <person name="Reynolds N.K."/>
            <person name="Benny G.L."/>
            <person name="Smith M.E."/>
            <person name="James T.Y."/>
            <person name="Grigoriev I.V."/>
        </authorList>
    </citation>
    <scope>NUCLEOTIDE SEQUENCE [LARGE SCALE GENOMIC DNA]</scope>
    <source>
        <strain evidence="17">RSA 468</strain>
    </source>
</reference>
<evidence type="ECO:0000256" key="3">
    <source>
        <dbReference type="ARBA" id="ARBA00022723"/>
    </source>
</evidence>
<evidence type="ECO:0000313" key="16">
    <source>
        <dbReference type="EMBL" id="RKP39937.1"/>
    </source>
</evidence>
<feature type="domain" description="RING-type" evidence="15">
    <location>
        <begin position="367"/>
        <end position="416"/>
    </location>
</feature>
<dbReference type="GO" id="GO:0000439">
    <property type="term" value="C:transcription factor TFIIH core complex"/>
    <property type="evidence" value="ECO:0007669"/>
    <property type="project" value="UniProtKB-UniRule"/>
</dbReference>
<comment type="subcellular location">
    <subcellularLocation>
        <location evidence="1 11">Nucleus</location>
    </subcellularLocation>
</comment>
<dbReference type="InterPro" id="IPR036465">
    <property type="entry name" value="vWFA_dom_sf"/>
</dbReference>
<keyword evidence="4" id="KW-0227">DNA damage</keyword>
<evidence type="ECO:0000256" key="10">
    <source>
        <dbReference type="ARBA" id="ARBA00023242"/>
    </source>
</evidence>
<dbReference type="GO" id="GO:0006357">
    <property type="term" value="P:regulation of transcription by RNA polymerase II"/>
    <property type="evidence" value="ECO:0007669"/>
    <property type="project" value="UniProtKB-UniRule"/>
</dbReference>
<dbReference type="GO" id="GO:0006289">
    <property type="term" value="P:nucleotide-excision repair"/>
    <property type="evidence" value="ECO:0007669"/>
    <property type="project" value="UniProtKB-UniRule"/>
</dbReference>
<gene>
    <name evidence="16" type="ORF">BJ085DRAFT_14663</name>
</gene>
<keyword evidence="3 11" id="KW-0479">Metal-binding</keyword>
<dbReference type="Proteomes" id="UP000268162">
    <property type="component" value="Unassembled WGS sequence"/>
</dbReference>
<comment type="function">
    <text evidence="11">Component of the general transcription and DNA repair factor IIH (TFIIH) core complex, which is involved in general and transcription-coupled nucleotide excision repair (NER) of damaged DNA and, when complexed to TFIIK, in RNA transcription by RNA polymerase II.</text>
</comment>
<keyword evidence="5 13" id="KW-0863">Zinc-finger</keyword>
<dbReference type="Pfam" id="PF07975">
    <property type="entry name" value="C1_4"/>
    <property type="match status" value="1"/>
</dbReference>
<evidence type="ECO:0000256" key="6">
    <source>
        <dbReference type="ARBA" id="ARBA00022833"/>
    </source>
</evidence>
<accession>A0A4Q0A1L7</accession>
<evidence type="ECO:0000313" key="17">
    <source>
        <dbReference type="Proteomes" id="UP000268162"/>
    </source>
</evidence>
<dbReference type="Pfam" id="PF04056">
    <property type="entry name" value="Ssl1"/>
    <property type="match status" value="1"/>
</dbReference>
<dbReference type="PIRSF" id="PIRSF015919">
    <property type="entry name" value="TFIIH_SSL1"/>
    <property type="match status" value="1"/>
</dbReference>
<dbReference type="STRING" id="215637.A0A4Q0A1L7"/>
<dbReference type="NCBIfam" id="TIGR00622">
    <property type="entry name" value="ssl1"/>
    <property type="match status" value="1"/>
</dbReference>
<keyword evidence="17" id="KW-1185">Reference proteome</keyword>
<keyword evidence="8 11" id="KW-0804">Transcription</keyword>
<comment type="similarity">
    <text evidence="2 11">Belongs to the GTF2H2 family.</text>
</comment>
<dbReference type="InterPro" id="IPR012170">
    <property type="entry name" value="TFIIH_SSL1/p44"/>
</dbReference>
<dbReference type="PROSITE" id="PS50089">
    <property type="entry name" value="ZF_RING_2"/>
    <property type="match status" value="1"/>
</dbReference>
<evidence type="ECO:0000256" key="13">
    <source>
        <dbReference type="PROSITE-ProRule" id="PRU00175"/>
    </source>
</evidence>
<dbReference type="AlphaFoldDB" id="A0A4Q0A1L7"/>
<evidence type="ECO:0000256" key="12">
    <source>
        <dbReference type="PIRSR" id="PIRSR015919-1"/>
    </source>
</evidence>
<name>A0A4Q0A1L7_9FUNG</name>
<evidence type="ECO:0000256" key="7">
    <source>
        <dbReference type="ARBA" id="ARBA00023015"/>
    </source>
</evidence>
<dbReference type="InterPro" id="IPR007198">
    <property type="entry name" value="Ssl1-like"/>
</dbReference>
<keyword evidence="9" id="KW-0234">DNA repair</keyword>
<evidence type="ECO:0000256" key="1">
    <source>
        <dbReference type="ARBA" id="ARBA00004123"/>
    </source>
</evidence>
<proteinExistence type="inferred from homology"/>
<evidence type="ECO:0000256" key="2">
    <source>
        <dbReference type="ARBA" id="ARBA00006092"/>
    </source>
</evidence>
<organism evidence="16 17">
    <name type="scientific">Dimargaris cristalligena</name>
    <dbReference type="NCBI Taxonomy" id="215637"/>
    <lineage>
        <taxon>Eukaryota</taxon>
        <taxon>Fungi</taxon>
        <taxon>Fungi incertae sedis</taxon>
        <taxon>Zoopagomycota</taxon>
        <taxon>Kickxellomycotina</taxon>
        <taxon>Dimargaritomycetes</taxon>
        <taxon>Dimargaritales</taxon>
        <taxon>Dimargaritaceae</taxon>
        <taxon>Dimargaris</taxon>
    </lineage>
</organism>
<evidence type="ECO:0000256" key="8">
    <source>
        <dbReference type="ARBA" id="ARBA00023163"/>
    </source>
</evidence>
<dbReference type="SUPFAM" id="SSF53300">
    <property type="entry name" value="vWA-like"/>
    <property type="match status" value="1"/>
</dbReference>
<evidence type="ECO:0000256" key="5">
    <source>
        <dbReference type="ARBA" id="ARBA00022771"/>
    </source>
</evidence>
<evidence type="ECO:0000256" key="11">
    <source>
        <dbReference type="PIRNR" id="PIRNR015919"/>
    </source>
</evidence>
<feature type="zinc finger region" description="C4-type" evidence="12">
    <location>
        <begin position="313"/>
        <end position="330"/>
    </location>
</feature>
<dbReference type="EMBL" id="ML002234">
    <property type="protein sequence ID" value="RKP39937.1"/>
    <property type="molecule type" value="Genomic_DNA"/>
</dbReference>
<evidence type="ECO:0000256" key="4">
    <source>
        <dbReference type="ARBA" id="ARBA00022763"/>
    </source>
</evidence>
<dbReference type="FunFam" id="3.40.50.410:FF:000015">
    <property type="entry name" value="General transcription factor IIH subunit 2"/>
    <property type="match status" value="1"/>
</dbReference>
<dbReference type="GO" id="GO:0008270">
    <property type="term" value="F:zinc ion binding"/>
    <property type="evidence" value="ECO:0007669"/>
    <property type="project" value="UniProtKB-UniRule"/>
</dbReference>
<dbReference type="GO" id="GO:0006351">
    <property type="term" value="P:DNA-templated transcription"/>
    <property type="evidence" value="ECO:0007669"/>
    <property type="project" value="InterPro"/>
</dbReference>
<dbReference type="Gene3D" id="3.40.50.410">
    <property type="entry name" value="von Willebrand factor, type A domain"/>
    <property type="match status" value="1"/>
</dbReference>
<dbReference type="InterPro" id="IPR001841">
    <property type="entry name" value="Znf_RING"/>
</dbReference>
<feature type="compositionally biased region" description="Acidic residues" evidence="14">
    <location>
        <begin position="16"/>
        <end position="28"/>
    </location>
</feature>
<evidence type="ECO:0000259" key="15">
    <source>
        <dbReference type="PROSITE" id="PS50089"/>
    </source>
</evidence>
<dbReference type="InterPro" id="IPR013083">
    <property type="entry name" value="Znf_RING/FYVE/PHD"/>
</dbReference>
<sequence length="419" mass="46326">MSKAPGNAKPPQPTEEFIDIDDTGEGEPEVGGIAGSAGGGYAWEEEYKRSWDGIREDEGGSLTSMVANLQQQKKRRRRLRDTASVQRGIIRHVIIILDMSSAMLDKDLRPSRLELVLSNLEAYIAEYFDQNPLSQLGIIVTRDGKAEKITELGGNPMDHIRALKNKRHTNARGEPSLQNALEIAMNTLGHAPAHGTREIQLVFGSLTSCDPGNIQLTIKAAVTKHMRCSMVHLAAEVRVFRELCTTTGGTFNVVMNEAHFKDLLFESIPPPPLHSGRTKASDLIQMGFPKKIVDRIPTICVCHNKPVVGGYVCPRCKCKVCELPTDCPICNLTLVSSPHLARSYHHIFPVPNFKELESTPPRSSYSCFACLRSFPHPNTLIDNSTGRYACPKCSHQFCIDCDLFIHEILRNCPGCSALI</sequence>
<dbReference type="InterPro" id="IPR004595">
    <property type="entry name" value="TFIIH_C1-like_dom"/>
</dbReference>
<dbReference type="GO" id="GO:0005675">
    <property type="term" value="C:transcription factor TFIIH holo complex"/>
    <property type="evidence" value="ECO:0007669"/>
    <property type="project" value="UniProtKB-UniRule"/>
</dbReference>
<keyword evidence="6 11" id="KW-0862">Zinc</keyword>